<proteinExistence type="predicted"/>
<dbReference type="Pfam" id="PF18545">
    <property type="entry name" value="HalOD1"/>
    <property type="match status" value="1"/>
</dbReference>
<dbReference type="OrthoDB" id="307761at2157"/>
<evidence type="ECO:0000313" key="3">
    <source>
        <dbReference type="Proteomes" id="UP000243250"/>
    </source>
</evidence>
<keyword evidence="3" id="KW-1185">Reference proteome</keyword>
<accession>A0A1I6FZL6</accession>
<sequence>MTITTTDSSGTAVEPEDLDVRLVQRIATVLDRDPIDLPPLARTVDLDALSTLAAIEGTSVSFEYEGCSVHVGDGGDLTVTELDAESS</sequence>
<reference evidence="3" key="1">
    <citation type="submission" date="2016-10" db="EMBL/GenBank/DDBJ databases">
        <authorList>
            <person name="Varghese N."/>
            <person name="Submissions S."/>
        </authorList>
    </citation>
    <scope>NUCLEOTIDE SEQUENCE [LARGE SCALE GENOMIC DNA]</scope>
    <source>
        <strain evidence="3">CGMCC 1.8711</strain>
    </source>
</reference>
<evidence type="ECO:0000259" key="1">
    <source>
        <dbReference type="Pfam" id="PF18545"/>
    </source>
</evidence>
<evidence type="ECO:0000313" key="2">
    <source>
        <dbReference type="EMBL" id="SFR35395.1"/>
    </source>
</evidence>
<organism evidence="2 3">
    <name type="scientific">Halogeometricum limi</name>
    <dbReference type="NCBI Taxonomy" id="555875"/>
    <lineage>
        <taxon>Archaea</taxon>
        <taxon>Methanobacteriati</taxon>
        <taxon>Methanobacteriota</taxon>
        <taxon>Stenosarchaea group</taxon>
        <taxon>Halobacteria</taxon>
        <taxon>Halobacteriales</taxon>
        <taxon>Haloferacaceae</taxon>
        <taxon>Halogeometricum</taxon>
    </lineage>
</organism>
<feature type="domain" description="Halobacterial output" evidence="1">
    <location>
        <begin position="16"/>
        <end position="81"/>
    </location>
</feature>
<name>A0A1I6FZL6_9EURY</name>
<dbReference type="RefSeq" id="WP_089876623.1">
    <property type="nucleotide sequence ID" value="NZ_FOYS01000001.1"/>
</dbReference>
<dbReference type="AlphaFoldDB" id="A0A1I6FZL6"/>
<gene>
    <name evidence="2" type="ORF">SAMN04488124_0611</name>
</gene>
<dbReference type="InterPro" id="IPR040624">
    <property type="entry name" value="HalOD1"/>
</dbReference>
<dbReference type="EMBL" id="FOYS01000001">
    <property type="protein sequence ID" value="SFR35395.1"/>
    <property type="molecule type" value="Genomic_DNA"/>
</dbReference>
<dbReference type="Proteomes" id="UP000243250">
    <property type="component" value="Unassembled WGS sequence"/>
</dbReference>
<protein>
    <recommendedName>
        <fullName evidence="1">Halobacterial output domain-containing protein</fullName>
    </recommendedName>
</protein>